<evidence type="ECO:0000259" key="3">
    <source>
        <dbReference type="PROSITE" id="PS51186"/>
    </source>
</evidence>
<keyword evidence="2" id="KW-0012">Acyltransferase</keyword>
<dbReference type="InterPro" id="IPR000182">
    <property type="entry name" value="GNAT_dom"/>
</dbReference>
<keyword evidence="1" id="KW-0808">Transferase</keyword>
<evidence type="ECO:0000313" key="5">
    <source>
        <dbReference type="Proteomes" id="UP001620339"/>
    </source>
</evidence>
<dbReference type="CDD" id="cd04301">
    <property type="entry name" value="NAT_SF"/>
    <property type="match status" value="1"/>
</dbReference>
<evidence type="ECO:0000256" key="2">
    <source>
        <dbReference type="ARBA" id="ARBA00023315"/>
    </source>
</evidence>
<accession>A0ABW8JB99</accession>
<dbReference type="PROSITE" id="PS51186">
    <property type="entry name" value="GNAT"/>
    <property type="match status" value="1"/>
</dbReference>
<evidence type="ECO:0000313" key="4">
    <source>
        <dbReference type="EMBL" id="MFK2879003.1"/>
    </source>
</evidence>
<name>A0ABW8JB99_9GAMM</name>
<dbReference type="SUPFAM" id="SSF55729">
    <property type="entry name" value="Acyl-CoA N-acyltransferases (Nat)"/>
    <property type="match status" value="1"/>
</dbReference>
<dbReference type="EMBL" id="JADIKK010000008">
    <property type="protein sequence ID" value="MFK2879003.1"/>
    <property type="molecule type" value="Genomic_DNA"/>
</dbReference>
<organism evidence="4 5">
    <name type="scientific">Rhodanobacter hydrolyticus</name>
    <dbReference type="NCBI Taxonomy" id="2250595"/>
    <lineage>
        <taxon>Bacteria</taxon>
        <taxon>Pseudomonadati</taxon>
        <taxon>Pseudomonadota</taxon>
        <taxon>Gammaproteobacteria</taxon>
        <taxon>Lysobacterales</taxon>
        <taxon>Rhodanobacteraceae</taxon>
        <taxon>Rhodanobacter</taxon>
    </lineage>
</organism>
<gene>
    <name evidence="4" type="ORF">ISP25_18200</name>
</gene>
<reference evidence="4 5" key="1">
    <citation type="submission" date="2020-10" db="EMBL/GenBank/DDBJ databases">
        <title>Phylogeny of dyella-like bacteria.</title>
        <authorList>
            <person name="Fu J."/>
        </authorList>
    </citation>
    <scope>NUCLEOTIDE SEQUENCE [LARGE SCALE GENOMIC DNA]</scope>
    <source>
        <strain evidence="4 5">KACC 19113</strain>
    </source>
</reference>
<dbReference type="Gene3D" id="3.40.630.30">
    <property type="match status" value="1"/>
</dbReference>
<dbReference type="PANTHER" id="PTHR43877">
    <property type="entry name" value="AMINOALKYLPHOSPHONATE N-ACETYLTRANSFERASE-RELATED-RELATED"/>
    <property type="match status" value="1"/>
</dbReference>
<dbReference type="Proteomes" id="UP001620339">
    <property type="component" value="Unassembled WGS sequence"/>
</dbReference>
<comment type="caution">
    <text evidence="4">The sequence shown here is derived from an EMBL/GenBank/DDBJ whole genome shotgun (WGS) entry which is preliminary data.</text>
</comment>
<sequence>MPASGAIECLLLRPGGEVALARFFADLEVAGDDVFFHPHAGDVATLRAIAERPGKDLYVVFLEEGNVRAYGLLRGWNEGYDVPSLGVAVHPNVRTCGFGRLMMEYLEAMARYRGAPAIRLRVRKDNVRAIAMYGRRSYVMQPDAGDAQLLVGFKTLGAGA</sequence>
<dbReference type="InterPro" id="IPR016181">
    <property type="entry name" value="Acyl_CoA_acyltransferase"/>
</dbReference>
<dbReference type="InterPro" id="IPR050832">
    <property type="entry name" value="Bact_Acetyltransf"/>
</dbReference>
<proteinExistence type="predicted"/>
<dbReference type="RefSeq" id="WP_404615889.1">
    <property type="nucleotide sequence ID" value="NZ_JADIKK010000008.1"/>
</dbReference>
<dbReference type="Pfam" id="PF00583">
    <property type="entry name" value="Acetyltransf_1"/>
    <property type="match status" value="1"/>
</dbReference>
<keyword evidence="5" id="KW-1185">Reference proteome</keyword>
<feature type="domain" description="N-acetyltransferase" evidence="3">
    <location>
        <begin position="10"/>
        <end position="160"/>
    </location>
</feature>
<evidence type="ECO:0000256" key="1">
    <source>
        <dbReference type="ARBA" id="ARBA00022679"/>
    </source>
</evidence>
<dbReference type="PANTHER" id="PTHR43877:SF2">
    <property type="entry name" value="AMINOALKYLPHOSPHONATE N-ACETYLTRANSFERASE-RELATED"/>
    <property type="match status" value="1"/>
</dbReference>
<protein>
    <submittedName>
        <fullName evidence="4">GNAT family N-acetyltransferase</fullName>
    </submittedName>
</protein>